<dbReference type="OrthoDB" id="7182023at2"/>
<feature type="compositionally biased region" description="Polar residues" evidence="1">
    <location>
        <begin position="570"/>
        <end position="591"/>
    </location>
</feature>
<organism evidence="2 3">
    <name type="scientific">Methylobacterium gnaphalii</name>
    <dbReference type="NCBI Taxonomy" id="1010610"/>
    <lineage>
        <taxon>Bacteria</taxon>
        <taxon>Pseudomonadati</taxon>
        <taxon>Pseudomonadota</taxon>
        <taxon>Alphaproteobacteria</taxon>
        <taxon>Hyphomicrobiales</taxon>
        <taxon>Methylobacteriaceae</taxon>
        <taxon>Methylobacterium</taxon>
    </lineage>
</organism>
<feature type="compositionally biased region" description="Low complexity" evidence="1">
    <location>
        <begin position="503"/>
        <end position="519"/>
    </location>
</feature>
<evidence type="ECO:0000313" key="3">
    <source>
        <dbReference type="Proteomes" id="UP000321750"/>
    </source>
</evidence>
<feature type="compositionally biased region" description="Low complexity" evidence="1">
    <location>
        <begin position="462"/>
        <end position="487"/>
    </location>
</feature>
<feature type="region of interest" description="Disordered" evidence="1">
    <location>
        <begin position="139"/>
        <end position="187"/>
    </location>
</feature>
<feature type="compositionally biased region" description="Basic and acidic residues" evidence="1">
    <location>
        <begin position="688"/>
        <end position="700"/>
    </location>
</feature>
<feature type="compositionally biased region" description="Low complexity" evidence="1">
    <location>
        <begin position="795"/>
        <end position="806"/>
    </location>
</feature>
<feature type="region of interest" description="Disordered" evidence="1">
    <location>
        <begin position="262"/>
        <end position="782"/>
    </location>
</feature>
<feature type="compositionally biased region" description="Polar residues" evidence="1">
    <location>
        <begin position="488"/>
        <end position="499"/>
    </location>
</feature>
<feature type="compositionally biased region" description="Polar residues" evidence="1">
    <location>
        <begin position="437"/>
        <end position="456"/>
    </location>
</feature>
<feature type="compositionally biased region" description="Polar residues" evidence="1">
    <location>
        <begin position="354"/>
        <end position="373"/>
    </location>
</feature>
<name>A0A512JS43_9HYPH</name>
<feature type="compositionally biased region" description="Basic and acidic residues" evidence="1">
    <location>
        <begin position="761"/>
        <end position="781"/>
    </location>
</feature>
<dbReference type="EMBL" id="BJZV01000064">
    <property type="protein sequence ID" value="GEP12732.1"/>
    <property type="molecule type" value="Genomic_DNA"/>
</dbReference>
<feature type="compositionally biased region" description="Polar residues" evidence="1">
    <location>
        <begin position="322"/>
        <end position="332"/>
    </location>
</feature>
<reference evidence="2 3" key="1">
    <citation type="submission" date="2019-07" db="EMBL/GenBank/DDBJ databases">
        <title>Whole genome shotgun sequence of Methylobacterium gnaphalii NBRC 107716.</title>
        <authorList>
            <person name="Hosoyama A."/>
            <person name="Uohara A."/>
            <person name="Ohji S."/>
            <person name="Ichikawa N."/>
        </authorList>
    </citation>
    <scope>NUCLEOTIDE SEQUENCE [LARGE SCALE GENOMIC DNA]</scope>
    <source>
        <strain evidence="2 3">NBRC 107716</strain>
    </source>
</reference>
<sequence length="1004" mass="101073">MSTVIPFVRATSVRRGLWSNQELAEFYRVEAALCRAGMAITSEHGLSDEGDPWFVFCQPNGEVIIHFARIDGNYIIASDVLDNTIRGPDFRALIDEIARLRPDLLPIPRVSEGTKLVVHPASVLAALVAAAALSLSPDDAQASQAGEDEHPSPAVDVARSAEPAKSPTGGTGEAGQGGSNHQPGDRKQSQAMIFAAMAFAAEAVASDHFGFQTDLDVIRSGNVGNIMQHAGLDDGLPGLDTVGSSSNGSGAVAQFASASAVGSSSSQQGSTPASANRHDNVTQVPSDMRGELSGPSFSESGHIPVSPILDPEAIIRPAASPSPGTAANQASARSDGLVGSSSFAPDTQGDRQENSASFSRTEMSGRSSDTGPNMSEGELGSSSASWQNGSGKTVATGASVGIVNRGSEKGDKPAAEAAQGDRSGDGNGKAKGHSKETAATQTEPDPTASADDQSNLPGKGHGNANGHPEGAAAAQADASPSASNDSQGDQSGNGKTNGHSKGAAAAQADASPSASNDSQGDQSGNGKANGHSKVATATQTGGITDPDAAQSEQLNHGNGKAIGHSGSVAAEQTATPASNNGHGDYANNSNGKAKGPANAASVDQPATASVSSASYHDDQPNHGNGKASHGKTSLSANDHAPNASETPTLHPNPGANGHGFTDHQSEVAPPAIGVTGDGGSGSGNGHGPRLETRQDEHASPEAHGTVGSIDARVSGSSAVPVSKDSSSAQPHQNGHQVELAQAQTSPSAVAAVADATADMPSQHRGDPNGDQESASHSDRAPLDQGAHDYLVTSTTASAHQAATAAQPDAGHRPEMPALPHADHDAAVAPDHANDTSVDRHSKLDTQALPSLGVDSRAATEDLGSILPPHKHGGGPTDQAHVPFDNTGSATHQAGGLAAGHVDADAISGISNENAPAHSLGSGKHQGAELARDPLLQSGTVSARSEISAATIDDHGNLVFQGDPARDASAPIAVHELDIPAVHQPLSAIGVSDHSHPVHDLFHHS</sequence>
<feature type="compositionally biased region" description="Polar residues" evidence="1">
    <location>
        <begin position="380"/>
        <end position="393"/>
    </location>
</feature>
<protein>
    <submittedName>
        <fullName evidence="2">Uncharacterized protein</fullName>
    </submittedName>
</protein>
<feature type="compositionally biased region" description="Gly residues" evidence="1">
    <location>
        <begin position="169"/>
        <end position="178"/>
    </location>
</feature>
<comment type="caution">
    <text evidence="2">The sequence shown here is derived from an EMBL/GenBank/DDBJ whole genome shotgun (WGS) entry which is preliminary data.</text>
</comment>
<feature type="compositionally biased region" description="Low complexity" evidence="1">
    <location>
        <begin position="262"/>
        <end position="275"/>
    </location>
</feature>
<dbReference type="AlphaFoldDB" id="A0A512JS43"/>
<feature type="compositionally biased region" description="Low complexity" evidence="1">
    <location>
        <begin position="744"/>
        <end position="760"/>
    </location>
</feature>
<feature type="compositionally biased region" description="Basic and acidic residues" evidence="1">
    <location>
        <begin position="809"/>
        <end position="819"/>
    </location>
</feature>
<feature type="compositionally biased region" description="Gly residues" evidence="1">
    <location>
        <begin position="675"/>
        <end position="686"/>
    </location>
</feature>
<dbReference type="RefSeq" id="WP_147049064.1">
    <property type="nucleotide sequence ID" value="NZ_BJZV01000064.1"/>
</dbReference>
<evidence type="ECO:0000256" key="1">
    <source>
        <dbReference type="SAM" id="MobiDB-lite"/>
    </source>
</evidence>
<accession>A0A512JS43</accession>
<proteinExistence type="predicted"/>
<evidence type="ECO:0000313" key="2">
    <source>
        <dbReference type="EMBL" id="GEP12732.1"/>
    </source>
</evidence>
<feature type="region of interest" description="Disordered" evidence="1">
    <location>
        <begin position="795"/>
        <end position="819"/>
    </location>
</feature>
<feature type="compositionally biased region" description="Low complexity" evidence="1">
    <location>
        <begin position="714"/>
        <end position="728"/>
    </location>
</feature>
<gene>
    <name evidence="2" type="ORF">MGN01_45770</name>
</gene>
<feature type="compositionally biased region" description="Polar residues" evidence="1">
    <location>
        <begin position="604"/>
        <end position="614"/>
    </location>
</feature>
<dbReference type="Proteomes" id="UP000321750">
    <property type="component" value="Unassembled WGS sequence"/>
</dbReference>
<keyword evidence="3" id="KW-1185">Reference proteome</keyword>